<evidence type="ECO:0000313" key="2">
    <source>
        <dbReference type="Proteomes" id="UP000017023"/>
    </source>
</evidence>
<dbReference type="PATRIC" id="fig|1395125.3.peg.1830"/>
<comment type="caution">
    <text evidence="1">The sequence shown here is derived from an EMBL/GenBank/DDBJ whole genome shotgun (WGS) entry which is preliminary data.</text>
</comment>
<accession>U2L5F6</accession>
<dbReference type="AlphaFoldDB" id="U2L5F6"/>
<dbReference type="Proteomes" id="UP000017023">
    <property type="component" value="Unassembled WGS sequence"/>
</dbReference>
<name>U2L5F6_9BACT</name>
<gene>
    <name evidence="1" type="ORF">HMPREF9145_0916</name>
</gene>
<proteinExistence type="predicted"/>
<reference evidence="1 2" key="1">
    <citation type="submission" date="2013-08" db="EMBL/GenBank/DDBJ databases">
        <authorList>
            <person name="Durkin A.S."/>
            <person name="Haft D.R."/>
            <person name="McCorrison J."/>
            <person name="Torralba M."/>
            <person name="Gillis M."/>
            <person name="Haft D.H."/>
            <person name="Methe B."/>
            <person name="Sutton G."/>
            <person name="Nelson K.E."/>
        </authorList>
    </citation>
    <scope>NUCLEOTIDE SEQUENCE [LARGE SCALE GENOMIC DNA]</scope>
    <source>
        <strain evidence="1 2">F0493</strain>
    </source>
</reference>
<evidence type="ECO:0000313" key="1">
    <source>
        <dbReference type="EMBL" id="ERJ99752.1"/>
    </source>
</evidence>
<sequence>MPDLGEWQHACITIMLQGTLTDVKQFAHITIVQPVRVLALFPECLVAGLGKAENLIPEPCPI</sequence>
<dbReference type="EMBL" id="AWGW01000025">
    <property type="protein sequence ID" value="ERJ99752.1"/>
    <property type="molecule type" value="Genomic_DNA"/>
</dbReference>
<protein>
    <submittedName>
        <fullName evidence="1">Uncharacterized protein</fullName>
    </submittedName>
</protein>
<organism evidence="1 2">
    <name type="scientific">Segatella salivae F0493</name>
    <dbReference type="NCBI Taxonomy" id="1395125"/>
    <lineage>
        <taxon>Bacteria</taxon>
        <taxon>Pseudomonadati</taxon>
        <taxon>Bacteroidota</taxon>
        <taxon>Bacteroidia</taxon>
        <taxon>Bacteroidales</taxon>
        <taxon>Prevotellaceae</taxon>
        <taxon>Segatella</taxon>
    </lineage>
</organism>